<evidence type="ECO:0000256" key="6">
    <source>
        <dbReference type="RuleBase" id="RU362114"/>
    </source>
</evidence>
<feature type="domain" description="WWE" evidence="7">
    <location>
        <begin position="16"/>
        <end position="97"/>
    </location>
</feature>
<evidence type="ECO:0000259" key="8">
    <source>
        <dbReference type="PROSITE" id="PS51059"/>
    </source>
</evidence>
<dbReference type="InterPro" id="IPR037197">
    <property type="entry name" value="WWE_dom_sf"/>
</dbReference>
<dbReference type="SUPFAM" id="SSF56399">
    <property type="entry name" value="ADP-ribosylation"/>
    <property type="match status" value="1"/>
</dbReference>
<gene>
    <name evidence="9" type="ORF">MGAL_10B051875</name>
</gene>
<evidence type="ECO:0000256" key="5">
    <source>
        <dbReference type="ARBA" id="ARBA00023242"/>
    </source>
</evidence>
<comment type="caution">
    <text evidence="9">The sequence shown here is derived from an EMBL/GenBank/DDBJ whole genome shotgun (WGS) entry which is preliminary data.</text>
</comment>
<evidence type="ECO:0000256" key="1">
    <source>
        <dbReference type="ARBA" id="ARBA00004123"/>
    </source>
</evidence>
<dbReference type="Gene3D" id="3.90.228.10">
    <property type="match status" value="1"/>
</dbReference>
<dbReference type="Proteomes" id="UP000596742">
    <property type="component" value="Unassembled WGS sequence"/>
</dbReference>
<dbReference type="PROSITE" id="PS51059">
    <property type="entry name" value="PARP_CATALYTIC"/>
    <property type="match status" value="1"/>
</dbReference>
<dbReference type="GO" id="GO:0010629">
    <property type="term" value="P:negative regulation of gene expression"/>
    <property type="evidence" value="ECO:0007669"/>
    <property type="project" value="TreeGrafter"/>
</dbReference>
<dbReference type="GO" id="GO:1990404">
    <property type="term" value="F:NAD+-protein mono-ADP-ribosyltransferase activity"/>
    <property type="evidence" value="ECO:0007669"/>
    <property type="project" value="TreeGrafter"/>
</dbReference>
<keyword evidence="4 6" id="KW-0520">NAD</keyword>
<dbReference type="PANTHER" id="PTHR14453:SF67">
    <property type="entry name" value="POLY [ADP-RIBOSE] POLYMERASE"/>
    <property type="match status" value="1"/>
</dbReference>
<evidence type="ECO:0000256" key="3">
    <source>
        <dbReference type="ARBA" id="ARBA00022679"/>
    </source>
</evidence>
<dbReference type="OrthoDB" id="5987649at2759"/>
<dbReference type="PROSITE" id="PS50918">
    <property type="entry name" value="WWE"/>
    <property type="match status" value="1"/>
</dbReference>
<dbReference type="AlphaFoldDB" id="A0A8B6CJP6"/>
<dbReference type="GO" id="GO:0005634">
    <property type="term" value="C:nucleus"/>
    <property type="evidence" value="ECO:0007669"/>
    <property type="project" value="UniProtKB-SubCell"/>
</dbReference>
<dbReference type="EMBL" id="UYJE01001908">
    <property type="protein sequence ID" value="VDI06302.1"/>
    <property type="molecule type" value="Genomic_DNA"/>
</dbReference>
<comment type="subcellular location">
    <subcellularLocation>
        <location evidence="1">Nucleus</location>
    </subcellularLocation>
</comment>
<dbReference type="SUPFAM" id="SSF117839">
    <property type="entry name" value="WWE domain"/>
    <property type="match status" value="1"/>
</dbReference>
<keyword evidence="10" id="KW-1185">Reference proteome</keyword>
<keyword evidence="2 6" id="KW-0328">Glycosyltransferase</keyword>
<name>A0A8B6CJP6_MYTGA</name>
<keyword evidence="5" id="KW-0539">Nucleus</keyword>
<dbReference type="GO" id="GO:0005737">
    <property type="term" value="C:cytoplasm"/>
    <property type="evidence" value="ECO:0007669"/>
    <property type="project" value="TreeGrafter"/>
</dbReference>
<organism evidence="9 10">
    <name type="scientific">Mytilus galloprovincialis</name>
    <name type="common">Mediterranean mussel</name>
    <dbReference type="NCBI Taxonomy" id="29158"/>
    <lineage>
        <taxon>Eukaryota</taxon>
        <taxon>Metazoa</taxon>
        <taxon>Spiralia</taxon>
        <taxon>Lophotrochozoa</taxon>
        <taxon>Mollusca</taxon>
        <taxon>Bivalvia</taxon>
        <taxon>Autobranchia</taxon>
        <taxon>Pteriomorphia</taxon>
        <taxon>Mytilida</taxon>
        <taxon>Mytiloidea</taxon>
        <taxon>Mytilidae</taxon>
        <taxon>Mytilinae</taxon>
        <taxon>Mytilus</taxon>
    </lineage>
</organism>
<proteinExistence type="predicted"/>
<dbReference type="GO" id="GO:0003714">
    <property type="term" value="F:transcription corepressor activity"/>
    <property type="evidence" value="ECO:0007669"/>
    <property type="project" value="TreeGrafter"/>
</dbReference>
<dbReference type="PANTHER" id="PTHR14453">
    <property type="entry name" value="PARP/ZINC FINGER CCCH TYPE DOMAIN CONTAINING PROTEIN"/>
    <property type="match status" value="1"/>
</dbReference>
<dbReference type="EC" id="2.4.2.-" evidence="6"/>
<dbReference type="GO" id="GO:0003950">
    <property type="term" value="F:NAD+ poly-ADP-ribosyltransferase activity"/>
    <property type="evidence" value="ECO:0007669"/>
    <property type="project" value="UniProtKB-UniRule"/>
</dbReference>
<feature type="domain" description="PARP catalytic" evidence="8">
    <location>
        <begin position="108"/>
        <end position="306"/>
    </location>
</feature>
<evidence type="ECO:0000256" key="2">
    <source>
        <dbReference type="ARBA" id="ARBA00022676"/>
    </source>
</evidence>
<evidence type="ECO:0000259" key="7">
    <source>
        <dbReference type="PROSITE" id="PS50918"/>
    </source>
</evidence>
<dbReference type="InterPro" id="IPR052056">
    <property type="entry name" value="Mono-ARTD/PARP"/>
</dbReference>
<dbReference type="CDD" id="cd01439">
    <property type="entry name" value="TCCD_inducible_PARP_like"/>
    <property type="match status" value="1"/>
</dbReference>
<protein>
    <recommendedName>
        <fullName evidence="6">Poly [ADP-ribose] polymerase</fullName>
        <shortName evidence="6">PARP</shortName>
        <ecNumber evidence="6">2.4.2.-</ecNumber>
    </recommendedName>
</protein>
<reference evidence="9" key="1">
    <citation type="submission" date="2018-11" db="EMBL/GenBank/DDBJ databases">
        <authorList>
            <person name="Alioto T."/>
            <person name="Alioto T."/>
        </authorList>
    </citation>
    <scope>NUCLEOTIDE SEQUENCE</scope>
</reference>
<sequence>MDEVHKILRDFDRQRQKQQHAKLVADMVQWYFISVEDTGQKLEEYPAEVNLLLEQALKNNEPQAFFLDNSGNKYIVDFNTYEEYPEDDPSDTVAVLRKSKMTDSAFDMPSNWTAMDPNENIKIVTLQPADKEYQDVVKDFQTNMAENYNSIVKMEKIQNRTLQQQYAAKKKSMDSTNAKGNNNELKLWHGTAMEAVDSINTYGFNRSYCGKNAVAYGNGVYFAVNPTYSAQAQYARPDGNKRMYMCKVLVGEYTKGQGGMKVPPPKPGAAGGHILYDSVVDNPQSPGIVVIFHDTQAYPEYLIVFK</sequence>
<evidence type="ECO:0000313" key="10">
    <source>
        <dbReference type="Proteomes" id="UP000596742"/>
    </source>
</evidence>
<accession>A0A8B6CJP6</accession>
<dbReference type="Gene3D" id="3.30.720.50">
    <property type="match status" value="1"/>
</dbReference>
<dbReference type="InterPro" id="IPR012317">
    <property type="entry name" value="Poly(ADP-ribose)pol_cat_dom"/>
</dbReference>
<dbReference type="GO" id="GO:0070212">
    <property type="term" value="P:protein poly-ADP-ribosylation"/>
    <property type="evidence" value="ECO:0007669"/>
    <property type="project" value="TreeGrafter"/>
</dbReference>
<evidence type="ECO:0000313" key="9">
    <source>
        <dbReference type="EMBL" id="VDI06302.1"/>
    </source>
</evidence>
<dbReference type="Pfam" id="PF00644">
    <property type="entry name" value="PARP"/>
    <property type="match status" value="1"/>
</dbReference>
<keyword evidence="3 6" id="KW-0808">Transferase</keyword>
<dbReference type="InterPro" id="IPR004170">
    <property type="entry name" value="WWE_dom"/>
</dbReference>
<evidence type="ECO:0000256" key="4">
    <source>
        <dbReference type="ARBA" id="ARBA00023027"/>
    </source>
</evidence>
<dbReference type="FunFam" id="3.90.228.10:FF:000008">
    <property type="entry name" value="Poly [ADP-ribose] polymerase"/>
    <property type="match status" value="1"/>
</dbReference>